<dbReference type="STRING" id="1245528.M3JT34"/>
<evidence type="ECO:0000313" key="1">
    <source>
        <dbReference type="EMBL" id="EMG46000.1"/>
    </source>
</evidence>
<dbReference type="EMBL" id="AOGT01002206">
    <property type="protein sequence ID" value="EMG46000.1"/>
    <property type="molecule type" value="Genomic_DNA"/>
</dbReference>
<dbReference type="AlphaFoldDB" id="M3JT34"/>
<sequence length="348" mass="40550">MDDSVVLVEQLSSLVVRASSDRLSDDFEVLKQFNQSIASSTPYQFDFIIENERGIKLFGIPLYSHKSLLPLIDPSNYQTINGKKLSITYSNLENYPLPDFDWQWVWDHKILFWQHNSKKNLDTAKETQTKMIIPLALAIIRIKRKTHGDITDIVNRMCDDINPQIVGYLADFNIDYYSYNMTTKNNYYDLSKICQIVKYFLTTGCSKYHDHIVFTFLSKIRTKKFDVTLQSFTLDCLRIIGNSSSPTKLKLLWFYYFLLKFKPSEVGPFCLSNMYNAINHRKIVNTTITKLLKEYNFKEYPFSIKHTNALVLFHVKLLQKLKFNPVLVKALVITHGNPAILRISMNSC</sequence>
<evidence type="ECO:0000313" key="2">
    <source>
        <dbReference type="Proteomes" id="UP000011777"/>
    </source>
</evidence>
<dbReference type="OrthoDB" id="72441at2759"/>
<dbReference type="Proteomes" id="UP000011777">
    <property type="component" value="Unassembled WGS sequence"/>
</dbReference>
<keyword evidence="2" id="KW-1185">Reference proteome</keyword>
<gene>
    <name evidence="1" type="ORF">G210_3768</name>
</gene>
<accession>M3JT34</accession>
<comment type="caution">
    <text evidence="1">The sequence shown here is derived from an EMBL/GenBank/DDBJ whole genome shotgun (WGS) entry which is preliminary data.</text>
</comment>
<proteinExistence type="predicted"/>
<protein>
    <submittedName>
        <fullName evidence="1">Uncharacterized protein</fullName>
    </submittedName>
</protein>
<name>M3JT34_CANMX</name>
<organism evidence="1 2">
    <name type="scientific">Candida maltosa (strain Xu316)</name>
    <name type="common">Yeast</name>
    <dbReference type="NCBI Taxonomy" id="1245528"/>
    <lineage>
        <taxon>Eukaryota</taxon>
        <taxon>Fungi</taxon>
        <taxon>Dikarya</taxon>
        <taxon>Ascomycota</taxon>
        <taxon>Saccharomycotina</taxon>
        <taxon>Pichiomycetes</taxon>
        <taxon>Debaryomycetaceae</taxon>
        <taxon>Candida/Lodderomyces clade</taxon>
        <taxon>Candida</taxon>
    </lineage>
</organism>
<dbReference type="HOGENOM" id="CLU_068488_0_0_1"/>
<reference evidence="1 2" key="1">
    <citation type="submission" date="2013-02" db="EMBL/GenBank/DDBJ databases">
        <title>Genome sequence of Candida maltosa Xu316, a potential industrial strain for xylitol and ethanol production.</title>
        <authorList>
            <person name="Yu J."/>
            <person name="Wang Q."/>
            <person name="Geng X."/>
            <person name="Bao W."/>
            <person name="He P."/>
            <person name="Cai J."/>
        </authorList>
    </citation>
    <scope>NUCLEOTIDE SEQUENCE [LARGE SCALE GENOMIC DNA]</scope>
    <source>
        <strain evidence="2">Xu316</strain>
    </source>
</reference>